<dbReference type="Pfam" id="PF13174">
    <property type="entry name" value="TPR_6"/>
    <property type="match status" value="3"/>
</dbReference>
<accession>A0A0K1PD01</accession>
<dbReference type="OrthoDB" id="9781970at2"/>
<sequence length="759" mass="83663">MTTSARRLLLLLAPLTLAISAHASAAGETPAIQDGDRFGEARLAPYFADGKLRTARQRFETEKYAEAYRVFTEADDGSVQVAWLRALSALEIGKEKEAAAILQSLLPRYPALAPRIAWHLGLARERMDRMADAAKAYAEVPEGSVLADDARLAQARTLRQSGNARGALAPLAALRERAAPAWGVDYGASALFLAAELHAQLGEKKQAREAWLRLWSEHPLAPQAEDARQRAEAISRDPPTLRHQVRRAQGFLDVERNREGTEQIEKLLPSLKLPDALACEARFALGRGYRKLRQHTQAIATLEPVVGQCKEPALRVKALYILGYSASIVAPARAVEVYELLAKDYPGHSFADDALVYAAELRLRAGDRAGARAELVRMVEEYPDGDFRPDGLFRLFWIDRDAGEAAKGLEFLQRIERDYASAPDPIDLERSLYWQARTFADLGRKVEAVVTYERLLRSHPAGYYAMLARGRLGALAPRLAAEIEAQLPEVPAFLPPIELSVGALRDEPRFASAVELLRLGFPKAATDELLAIDRKALRTKGSLEPVLLVAWLLDRAEARRPAHQIARAELKALVRGRPEGNDAIHFRIAFPMAYRDLIEKHAKQFKVPPDLMQALMREESSLDPNVVSWAGAIGLTQLMPSTAQAVATKLKLGKVPPASLRDPELNVTLGTAYMGSLLERWGGNPALAAASYNAGPGAVARWLADRGDRQLDEFVEEIPIEQTRHYVKRVLGSFNAYRLVYGKGDARFLAMAPAKAKGK</sequence>
<dbReference type="KEGG" id="vin:AKJ08_1663"/>
<evidence type="ECO:0000313" key="5">
    <source>
        <dbReference type="EMBL" id="AKU91276.1"/>
    </source>
</evidence>
<keyword evidence="2 3" id="KW-0732">Signal</keyword>
<dbReference type="InterPro" id="IPR011990">
    <property type="entry name" value="TPR-like_helical_dom_sf"/>
</dbReference>
<dbReference type="RefSeq" id="WP_050725608.1">
    <property type="nucleotide sequence ID" value="NZ_CP012332.1"/>
</dbReference>
<dbReference type="SUPFAM" id="SSF53955">
    <property type="entry name" value="Lysozyme-like"/>
    <property type="match status" value="1"/>
</dbReference>
<name>A0A0K1PD01_9BACT</name>
<gene>
    <name evidence="5" type="ORF">AKJ08_1663</name>
</gene>
<evidence type="ECO:0000259" key="4">
    <source>
        <dbReference type="Pfam" id="PF01464"/>
    </source>
</evidence>
<dbReference type="Pfam" id="PF01464">
    <property type="entry name" value="SLT"/>
    <property type="match status" value="1"/>
</dbReference>
<feature type="chain" id="PRO_5005465889" evidence="3">
    <location>
        <begin position="26"/>
        <end position="759"/>
    </location>
</feature>
<feature type="domain" description="Transglycosylase SLT" evidence="4">
    <location>
        <begin position="597"/>
        <end position="711"/>
    </location>
</feature>
<dbReference type="GO" id="GO:0042597">
    <property type="term" value="C:periplasmic space"/>
    <property type="evidence" value="ECO:0007669"/>
    <property type="project" value="InterPro"/>
</dbReference>
<evidence type="ECO:0000256" key="2">
    <source>
        <dbReference type="ARBA" id="ARBA00022729"/>
    </source>
</evidence>
<evidence type="ECO:0000256" key="1">
    <source>
        <dbReference type="ARBA" id="ARBA00007734"/>
    </source>
</evidence>
<comment type="similarity">
    <text evidence="1">Belongs to the transglycosylase Slt family.</text>
</comment>
<dbReference type="SUPFAM" id="SSF48435">
    <property type="entry name" value="Bacterial muramidases"/>
    <property type="match status" value="1"/>
</dbReference>
<dbReference type="InterPro" id="IPR019734">
    <property type="entry name" value="TPR_rpt"/>
</dbReference>
<dbReference type="Gene3D" id="1.10.530.10">
    <property type="match status" value="1"/>
</dbReference>
<dbReference type="CDD" id="cd13401">
    <property type="entry name" value="Slt70-like"/>
    <property type="match status" value="1"/>
</dbReference>
<evidence type="ECO:0000313" key="6">
    <source>
        <dbReference type="Proteomes" id="UP000055590"/>
    </source>
</evidence>
<dbReference type="InterPro" id="IPR008258">
    <property type="entry name" value="Transglycosylase_SLT_dom_1"/>
</dbReference>
<keyword evidence="6" id="KW-1185">Reference proteome</keyword>
<evidence type="ECO:0000256" key="3">
    <source>
        <dbReference type="SAM" id="SignalP"/>
    </source>
</evidence>
<protein>
    <submittedName>
        <fullName evidence="5">Soluble lytic murein transglycosylase</fullName>
    </submittedName>
</protein>
<dbReference type="STRING" id="1391653.AKJ08_1663"/>
<dbReference type="GO" id="GO:0004553">
    <property type="term" value="F:hydrolase activity, hydrolyzing O-glycosyl compounds"/>
    <property type="evidence" value="ECO:0007669"/>
    <property type="project" value="InterPro"/>
</dbReference>
<proteinExistence type="inferred from homology"/>
<feature type="signal peptide" evidence="3">
    <location>
        <begin position="1"/>
        <end position="25"/>
    </location>
</feature>
<dbReference type="SUPFAM" id="SSF48452">
    <property type="entry name" value="TPR-like"/>
    <property type="match status" value="1"/>
</dbReference>
<dbReference type="EMBL" id="CP012332">
    <property type="protein sequence ID" value="AKU91276.1"/>
    <property type="molecule type" value="Genomic_DNA"/>
</dbReference>
<dbReference type="Gene3D" id="1.25.40.10">
    <property type="entry name" value="Tetratricopeptide repeat domain"/>
    <property type="match status" value="2"/>
</dbReference>
<dbReference type="PANTHER" id="PTHR37423">
    <property type="entry name" value="SOLUBLE LYTIC MUREIN TRANSGLYCOSYLASE-RELATED"/>
    <property type="match status" value="1"/>
</dbReference>
<dbReference type="Proteomes" id="UP000055590">
    <property type="component" value="Chromosome"/>
</dbReference>
<reference evidence="5 6" key="1">
    <citation type="submission" date="2015-08" db="EMBL/GenBank/DDBJ databases">
        <authorList>
            <person name="Babu N.S."/>
            <person name="Beckwith C.J."/>
            <person name="Beseler K.G."/>
            <person name="Brison A."/>
            <person name="Carone J.V."/>
            <person name="Caskin T.P."/>
            <person name="Diamond M."/>
            <person name="Durham M.E."/>
            <person name="Foxe J.M."/>
            <person name="Go M."/>
            <person name="Henderson B.A."/>
            <person name="Jones I.B."/>
            <person name="McGettigan J.A."/>
            <person name="Micheletti S.J."/>
            <person name="Nasrallah M.E."/>
            <person name="Ortiz D."/>
            <person name="Piller C.R."/>
            <person name="Privatt S.R."/>
            <person name="Schneider S.L."/>
            <person name="Sharp S."/>
            <person name="Smith T.C."/>
            <person name="Stanton J.D."/>
            <person name="Ullery H.E."/>
            <person name="Wilson R.J."/>
            <person name="Serrano M.G."/>
            <person name="Buck G."/>
            <person name="Lee V."/>
            <person name="Wang Y."/>
            <person name="Carvalho R."/>
            <person name="Voegtly L."/>
            <person name="Shi R."/>
            <person name="Duckworth R."/>
            <person name="Johnson A."/>
            <person name="Loviza R."/>
            <person name="Walstead R."/>
            <person name="Shah Z."/>
            <person name="Kiflezghi M."/>
            <person name="Wade K."/>
            <person name="Ball S.L."/>
            <person name="Bradley K.W."/>
            <person name="Asai D.J."/>
            <person name="Bowman C.A."/>
            <person name="Russell D.A."/>
            <person name="Pope W.H."/>
            <person name="Jacobs-Sera D."/>
            <person name="Hendrix R.W."/>
            <person name="Hatfull G.F."/>
        </authorList>
    </citation>
    <scope>NUCLEOTIDE SEQUENCE [LARGE SCALE GENOMIC DNA]</scope>
    <source>
        <strain evidence="5 6">DSM 27710</strain>
    </source>
</reference>
<organism evidence="5 6">
    <name type="scientific">Vulgatibacter incomptus</name>
    <dbReference type="NCBI Taxonomy" id="1391653"/>
    <lineage>
        <taxon>Bacteria</taxon>
        <taxon>Pseudomonadati</taxon>
        <taxon>Myxococcota</taxon>
        <taxon>Myxococcia</taxon>
        <taxon>Myxococcales</taxon>
        <taxon>Cystobacterineae</taxon>
        <taxon>Vulgatibacteraceae</taxon>
        <taxon>Vulgatibacter</taxon>
    </lineage>
</organism>
<dbReference type="InterPro" id="IPR023346">
    <property type="entry name" value="Lysozyme-like_dom_sf"/>
</dbReference>
<dbReference type="PANTHER" id="PTHR37423:SF2">
    <property type="entry name" value="MEMBRANE-BOUND LYTIC MUREIN TRANSGLYCOSYLASE C"/>
    <property type="match status" value="1"/>
</dbReference>
<dbReference type="InterPro" id="IPR008939">
    <property type="entry name" value="Lytic_TGlycosylase_superhlx_U"/>
</dbReference>
<dbReference type="AlphaFoldDB" id="A0A0K1PD01"/>